<dbReference type="InterPro" id="IPR013783">
    <property type="entry name" value="Ig-like_fold"/>
</dbReference>
<feature type="repeat" description="NHL" evidence="2">
    <location>
        <begin position="672"/>
        <end position="715"/>
    </location>
</feature>
<feature type="domain" description="IPT/TIG" evidence="3">
    <location>
        <begin position="1172"/>
        <end position="1259"/>
    </location>
</feature>
<name>A0A0G4J2K7_PLABS</name>
<dbReference type="InterPro" id="IPR011042">
    <property type="entry name" value="6-blade_b-propeller_TolB-like"/>
</dbReference>
<dbReference type="STRING" id="37360.A0A0G4J2K7"/>
<feature type="domain" description="IPT/TIG" evidence="3">
    <location>
        <begin position="1083"/>
        <end position="1170"/>
    </location>
</feature>
<dbReference type="Pfam" id="PF01833">
    <property type="entry name" value="TIG"/>
    <property type="match status" value="6"/>
</dbReference>
<gene>
    <name evidence="4" type="ORF">PBRA_008674</name>
</gene>
<feature type="repeat" description="NHL" evidence="2">
    <location>
        <begin position="840"/>
        <end position="870"/>
    </location>
</feature>
<dbReference type="PANTHER" id="PTHR46388">
    <property type="entry name" value="NHL REPEAT-CONTAINING PROTEIN 2"/>
    <property type="match status" value="1"/>
</dbReference>
<accession>A0A0G4J2K7</accession>
<evidence type="ECO:0000256" key="1">
    <source>
        <dbReference type="ARBA" id="ARBA00022737"/>
    </source>
</evidence>
<evidence type="ECO:0000259" key="3">
    <source>
        <dbReference type="SMART" id="SM00429"/>
    </source>
</evidence>
<dbReference type="PANTHER" id="PTHR46388:SF2">
    <property type="entry name" value="NHL REPEAT-CONTAINING PROTEIN 2"/>
    <property type="match status" value="1"/>
</dbReference>
<feature type="domain" description="IPT/TIG" evidence="3">
    <location>
        <begin position="1435"/>
        <end position="1522"/>
    </location>
</feature>
<dbReference type="Pfam" id="PF01436">
    <property type="entry name" value="NHL"/>
    <property type="match status" value="2"/>
</dbReference>
<dbReference type="PROSITE" id="PS51125">
    <property type="entry name" value="NHL"/>
    <property type="match status" value="2"/>
</dbReference>
<evidence type="ECO:0000256" key="2">
    <source>
        <dbReference type="PROSITE-ProRule" id="PRU00504"/>
    </source>
</evidence>
<dbReference type="Proteomes" id="UP000039324">
    <property type="component" value="Unassembled WGS sequence"/>
</dbReference>
<feature type="domain" description="IPT/TIG" evidence="3">
    <location>
        <begin position="983"/>
        <end position="1069"/>
    </location>
</feature>
<dbReference type="EMBL" id="CDSF01000116">
    <property type="protein sequence ID" value="CEP01732.1"/>
    <property type="molecule type" value="Genomic_DNA"/>
</dbReference>
<keyword evidence="1" id="KW-0677">Repeat</keyword>
<dbReference type="Gene3D" id="2.120.10.30">
    <property type="entry name" value="TolB, C-terminal domain"/>
    <property type="match status" value="3"/>
</dbReference>
<feature type="domain" description="IPT/TIG" evidence="3">
    <location>
        <begin position="1260"/>
        <end position="1346"/>
    </location>
</feature>
<dbReference type="SUPFAM" id="SSF81296">
    <property type="entry name" value="E set domains"/>
    <property type="match status" value="6"/>
</dbReference>
<dbReference type="InterPro" id="IPR002909">
    <property type="entry name" value="IPT_dom"/>
</dbReference>
<dbReference type="InterPro" id="IPR014756">
    <property type="entry name" value="Ig_E-set"/>
</dbReference>
<feature type="domain" description="IPT/TIG" evidence="3">
    <location>
        <begin position="1348"/>
        <end position="1434"/>
    </location>
</feature>
<sequence length="1567" mass="160783">MITTSGTLQLGDTLISDLTITGFDRSSSQESLLSICSSSSVTLSSAATTVFGNLYIRTPGSVSINADLHVPNGYVQIFADSDANLNGAFVVAASTSVIVSASLTSFSVSCADVAIGNGASLALSTAKVSISSTSTLPIQFGGSPSSGSWVDISSAEAACITTSTSWLLAAKTITIRSLASGVTHGSVELDARVSAGQITFSGNSVFDSLNATASAGISVLAPVTTIAGQLALDGCYDGGGISGTSIASGQTLWAFSNLLLHPRSFGYVSVSAPLAIRANRDVRLYANLVVIGTGVLNVSADYLAAGVGSFLCQSAGNVSVLSSSVDGVSVSAADYVLGSSCVVDAGVSSLTVMSSGVSGMFFGSAPGLCQLSNMEVNLLVTSGTLTLGGPFVNNVTLSAVNYLRPAAGVAVHTSATSQSSIIVAGYFNVSSSATASLRLVSANVVVNSSVFCYGHIFFVPSVVSNISIGSFQGRFAFPATALNYVMSTNTFTIGGALAQAVSITPTVYACGSGTLEVSARDELPSLGIALDANSLTVFPSTSANAIPAWQVASTWSMALSLSVPGHPSNAGAYNCTVSCSFGSLAVNYTSSSQSAASSSLTFSGSLAQVQFSLSTLKYSRNRTLFGGDAVVSTLSLAQGATPNGIQSRTTEIRFDDGALDGLLSTLSGSFSSGKSDGLGPLGHLDNPWGIVMDSGRSRLYVSDTNNNRLCAVDVESGNLTTFAGSSSGFVDGPGYLARFSRPRGMFLRSDGYLVIADTENHAIRLVSPVGVTTTLVGGVYGAPLSRPSGVCVNASNAVVFIADTENNRILTLLSNGTLSVYAGSGQYGYADSLNPRTARFRHPSAVAVDSLGNLYVADSLNHCIRKVSTLGAVTTLAGSPYLHGFADGTGAAARFHKPLSVVIDSSDVLYVSDTFNHVIRQVTTSGSVTTIAGDTPGSSDGSSLLFGRLRFPGQVAVAPTAVDVFIADTGNHAIRRVHLVGSVPVVTAISPSGGTNLGGTVVVITGSFTASPQDLFCSFGTSTLYPAIAVTSSTVTCTTPPHATGKALVRVINTFTYNNLYVPQTYFYSSNSVTFYYSQSSLLASVKRIAPQIGLVSGGTQVTVFGSNFYATLQLRCAFGSTANAVPGWRWSPSMIVCVSPPHAAGQVYVSLTFDGQQYTSGSPATFTYAPRPVVSSIFPTSGPTYYRTLVSITGSGFVAGDSGCCYFGIDRVPIVFYSSTSIACVTPSRISSLTDPLVVTVNGNWEEGSSPPSSFTFLKPIRTFTISPALGPSTGGTIVNITGANLGANSSTICAFGSGPPVPALEVTSTWVTCRTPAQGEDLVPVLLGAPGTALSRTNSVFRFVAPVVVLSVYPHFGPITGGTPVTVSGANFLSEATEFCSFSGLGTVDARRLSTTTVLCYSPPTSSPTSSVVRVTSNAVDYSTTSAVFSYKPVVTLASITPAVGMTFTETAVTITGANFVFSGLLRVQFSEFLLVRPQFVSSSLLICVTPSARAPANSTVRVLNNGLQASASALVFQFVDAVDVVSVSPSSGPNVGGTTVYVNLGQALSWQSWTCAFTAVNDST</sequence>
<protein>
    <recommendedName>
        <fullName evidence="3">IPT/TIG domain-containing protein</fullName>
    </recommendedName>
</protein>
<organism evidence="4 5">
    <name type="scientific">Plasmodiophora brassicae</name>
    <name type="common">Clubroot disease agent</name>
    <dbReference type="NCBI Taxonomy" id="37360"/>
    <lineage>
        <taxon>Eukaryota</taxon>
        <taxon>Sar</taxon>
        <taxon>Rhizaria</taxon>
        <taxon>Endomyxa</taxon>
        <taxon>Phytomyxea</taxon>
        <taxon>Plasmodiophorida</taxon>
        <taxon>Plasmodiophoridae</taxon>
        <taxon>Plasmodiophora</taxon>
    </lineage>
</organism>
<evidence type="ECO:0000313" key="5">
    <source>
        <dbReference type="Proteomes" id="UP000039324"/>
    </source>
</evidence>
<dbReference type="OrthoDB" id="273823at2759"/>
<dbReference type="SUPFAM" id="SSF63829">
    <property type="entry name" value="Calcium-dependent phosphotriesterase"/>
    <property type="match status" value="1"/>
</dbReference>
<keyword evidence="5" id="KW-1185">Reference proteome</keyword>
<evidence type="ECO:0000313" key="4">
    <source>
        <dbReference type="EMBL" id="CEP01732.1"/>
    </source>
</evidence>
<dbReference type="SMART" id="SM00429">
    <property type="entry name" value="IPT"/>
    <property type="match status" value="6"/>
</dbReference>
<dbReference type="Gene3D" id="2.60.40.10">
    <property type="entry name" value="Immunoglobulins"/>
    <property type="match status" value="6"/>
</dbReference>
<reference evidence="4 5" key="1">
    <citation type="submission" date="2015-02" db="EMBL/GenBank/DDBJ databases">
        <authorList>
            <person name="Chooi Y.-H."/>
        </authorList>
    </citation>
    <scope>NUCLEOTIDE SEQUENCE [LARGE SCALE GENOMIC DNA]</scope>
    <source>
        <strain evidence="4">E3</strain>
    </source>
</reference>
<proteinExistence type="predicted"/>
<dbReference type="InterPro" id="IPR001258">
    <property type="entry name" value="NHL_repeat"/>
</dbReference>
<dbReference type="CDD" id="cd00102">
    <property type="entry name" value="IPT"/>
    <property type="match status" value="4"/>
</dbReference>